<organism evidence="1">
    <name type="scientific">viral metagenome</name>
    <dbReference type="NCBI Taxonomy" id="1070528"/>
    <lineage>
        <taxon>unclassified sequences</taxon>
        <taxon>metagenomes</taxon>
        <taxon>organismal metagenomes</taxon>
    </lineage>
</organism>
<dbReference type="Gene3D" id="3.40.50.300">
    <property type="entry name" value="P-loop containing nucleotide triphosphate hydrolases"/>
    <property type="match status" value="1"/>
</dbReference>
<name>A0A6C0ALM9_9ZZZZ</name>
<dbReference type="InterPro" id="IPR027417">
    <property type="entry name" value="P-loop_NTPase"/>
</dbReference>
<sequence>MDLSQQKLTKEEWDALEVPIHKEEKVILKMIIDGFTDVNIVENETMSIMNYMKIYENEDFYMDWLFKQYFKETIDKYCKKYNYEFTYTPLVKKLKKIKSSEQIRLRNFDKKLTDNKLFIFEYILLDFIKKISKKNDKHSFYFYTMTRILNTKIKLLNKHILLFCNNVLSKHIKNISRKNLIKKSYDFIEKNKYLTKYEDKQLYLHQKNLFSAVKTQQSKLVLYQAPTGTGKTLSPIGISKHKKIVFVCAAKHVGMQLAKSCISMGIPIAIAFGCIDAGDIRLHYYAAKDFVKNRRTGGIFRVDNSVGDKVEIIISDVKSYLCSMNYMLAFNKPEDLVWFWDEPTITLDYAEHPFHEILKNNWNQNRIPNVILSSATLPRQNEIYSCISSFRSKFPMSIVQEITSYECKKTIPILDENGYVVLPHLIFENYDELKLCINCLNKNKTILRHFDLGEITKFILYINKKGFLKERYSVNTYFEDIGDINVIKLKEYYILLLSKIKKNYNEIYEHFQEKKQPLHKSVVKITTNDAHTLTDGPTIYLTNDVDKIGKFYLKVTNIKEDELDKLNNIIDINNEIQKQIDEIMKTEKERTDKLAASLGDKAMERVGRDTKEYQLQQDYKKNLSKLLVQIKKIELNPEYIPNSDSHLRKFISKPKDSKAFTSNVRDDIVEKIIQLKIENNYKILLLMGIGVFKNDIENVSHTNTKEENERIKAYRDYIAIMKELALQQKLYLIVASSDYIYGTNYNFCHGYISKDLQNITKEKLIQGLGRVGRKNNKLDYSIRLRSDNLIRKLLLEEDVKQEVVNMNRLFQ</sequence>
<reference evidence="1" key="1">
    <citation type="journal article" date="2020" name="Nature">
        <title>Giant virus diversity and host interactions through global metagenomics.</title>
        <authorList>
            <person name="Schulz F."/>
            <person name="Roux S."/>
            <person name="Paez-Espino D."/>
            <person name="Jungbluth S."/>
            <person name="Walsh D.A."/>
            <person name="Denef V.J."/>
            <person name="McMahon K.D."/>
            <person name="Konstantinidis K.T."/>
            <person name="Eloe-Fadrosh E.A."/>
            <person name="Kyrpides N.C."/>
            <person name="Woyke T."/>
        </authorList>
    </citation>
    <scope>NUCLEOTIDE SEQUENCE</scope>
    <source>
        <strain evidence="1">GVMAG-S-1039698-54</strain>
    </source>
</reference>
<dbReference type="SUPFAM" id="SSF52540">
    <property type="entry name" value="P-loop containing nucleoside triphosphate hydrolases"/>
    <property type="match status" value="2"/>
</dbReference>
<evidence type="ECO:0008006" key="2">
    <source>
        <dbReference type="Google" id="ProtNLM"/>
    </source>
</evidence>
<accession>A0A6C0ALM9</accession>
<evidence type="ECO:0000313" key="1">
    <source>
        <dbReference type="EMBL" id="QHS80350.1"/>
    </source>
</evidence>
<proteinExistence type="predicted"/>
<dbReference type="EMBL" id="MN740677">
    <property type="protein sequence ID" value="QHS80350.1"/>
    <property type="molecule type" value="Genomic_DNA"/>
</dbReference>
<dbReference type="AlphaFoldDB" id="A0A6C0ALM9"/>
<protein>
    <recommendedName>
        <fullName evidence="2">Helicase ATP-binding domain-containing protein</fullName>
    </recommendedName>
</protein>